<gene>
    <name evidence="1" type="ORF">ORD21_14680</name>
</gene>
<dbReference type="Proteomes" id="UP001276150">
    <property type="component" value="Unassembled WGS sequence"/>
</dbReference>
<name>A0ABU4DTT3_9DEIO</name>
<reference evidence="1 2" key="1">
    <citation type="submission" date="2022-11" db="EMBL/GenBank/DDBJ databases">
        <title>Deinococcus ZS9-10, Low Temperature and Draught-tolerating, UV-resistant Bacteria from Continental Antarctica.</title>
        <authorList>
            <person name="Cheng L."/>
        </authorList>
    </citation>
    <scope>NUCLEOTIDE SEQUENCE [LARGE SCALE GENOMIC DNA]</scope>
    <source>
        <strain evidence="1 2">ZS9-10</strain>
    </source>
</reference>
<sequence length="91" mass="10449">MSIELFLTLLVVFWLVLLLVSRGRVGRVSGPSARPRSASDEDLWLQKLLTLTLNNRGAIERGVTAKRRNFPSASRAELLERVHTDYMRDRR</sequence>
<proteinExistence type="predicted"/>
<evidence type="ECO:0000313" key="1">
    <source>
        <dbReference type="EMBL" id="MDV6375841.1"/>
    </source>
</evidence>
<evidence type="ECO:0000313" key="2">
    <source>
        <dbReference type="Proteomes" id="UP001276150"/>
    </source>
</evidence>
<evidence type="ECO:0008006" key="3">
    <source>
        <dbReference type="Google" id="ProtNLM"/>
    </source>
</evidence>
<protein>
    <recommendedName>
        <fullName evidence="3">Transposase</fullName>
    </recommendedName>
</protein>
<accession>A0ABU4DTT3</accession>
<dbReference type="EMBL" id="JAPMIV010000037">
    <property type="protein sequence ID" value="MDV6375841.1"/>
    <property type="molecule type" value="Genomic_DNA"/>
</dbReference>
<keyword evidence="2" id="KW-1185">Reference proteome</keyword>
<organism evidence="1 2">
    <name type="scientific">Deinococcus arenicola</name>
    <dbReference type="NCBI Taxonomy" id="2994950"/>
    <lineage>
        <taxon>Bacteria</taxon>
        <taxon>Thermotogati</taxon>
        <taxon>Deinococcota</taxon>
        <taxon>Deinococci</taxon>
        <taxon>Deinococcales</taxon>
        <taxon>Deinococcaceae</taxon>
        <taxon>Deinococcus</taxon>
    </lineage>
</organism>
<dbReference type="RefSeq" id="WP_317641191.1">
    <property type="nucleotide sequence ID" value="NZ_JAPMIV010000037.1"/>
</dbReference>
<comment type="caution">
    <text evidence="1">The sequence shown here is derived from an EMBL/GenBank/DDBJ whole genome shotgun (WGS) entry which is preliminary data.</text>
</comment>